<name>A0ABN8X1X5_9GAMM</name>
<gene>
    <name evidence="1" type="ORF">MSZNOR_1214</name>
</gene>
<sequence>MKASSLKNTENIDAKAVIAAWDLFHERYPHALRFRRPFTKIRPANITEAWVLAQALRCGMAELRHCSDCHGEYLVIEDCKIPPVCQYCALGFSRRRGESAPAGEDVMDLLTLDREHQPEEIAA</sequence>
<dbReference type="EMBL" id="OX458333">
    <property type="protein sequence ID" value="CAI8780655.1"/>
    <property type="molecule type" value="Genomic_DNA"/>
</dbReference>
<evidence type="ECO:0000313" key="2">
    <source>
        <dbReference type="Proteomes" id="UP001162030"/>
    </source>
</evidence>
<evidence type="ECO:0008006" key="3">
    <source>
        <dbReference type="Google" id="ProtNLM"/>
    </source>
</evidence>
<protein>
    <recommendedName>
        <fullName evidence="3">Transposase zinc-binding domain-containing protein</fullName>
    </recommendedName>
</protein>
<organism evidence="1 2">
    <name type="scientific">Methylocaldum szegediense</name>
    <dbReference type="NCBI Taxonomy" id="73780"/>
    <lineage>
        <taxon>Bacteria</taxon>
        <taxon>Pseudomonadati</taxon>
        <taxon>Pseudomonadota</taxon>
        <taxon>Gammaproteobacteria</taxon>
        <taxon>Methylococcales</taxon>
        <taxon>Methylococcaceae</taxon>
        <taxon>Methylocaldum</taxon>
    </lineage>
</organism>
<accession>A0ABN8X1X5</accession>
<dbReference type="Proteomes" id="UP001162030">
    <property type="component" value="Chromosome"/>
</dbReference>
<keyword evidence="2" id="KW-1185">Reference proteome</keyword>
<dbReference type="SUPFAM" id="SSF160930">
    <property type="entry name" value="FlhC-like"/>
    <property type="match status" value="1"/>
</dbReference>
<evidence type="ECO:0000313" key="1">
    <source>
        <dbReference type="EMBL" id="CAI8780655.1"/>
    </source>
</evidence>
<dbReference type="RefSeq" id="WP_051331384.1">
    <property type="nucleotide sequence ID" value="NZ_OX458333.1"/>
</dbReference>
<proteinExistence type="predicted"/>
<reference evidence="1 2" key="1">
    <citation type="submission" date="2023-03" db="EMBL/GenBank/DDBJ databases">
        <authorList>
            <person name="Pearce D."/>
        </authorList>
    </citation>
    <scope>NUCLEOTIDE SEQUENCE [LARGE SCALE GENOMIC DNA]</scope>
    <source>
        <strain evidence="1">Msz</strain>
    </source>
</reference>